<reference evidence="1" key="2">
    <citation type="submission" date="2018-03" db="EMBL/GenBank/DDBJ databases">
        <title>The Triticum urartu genome reveals the dynamic nature of wheat genome evolution.</title>
        <authorList>
            <person name="Ling H."/>
            <person name="Ma B."/>
            <person name="Shi X."/>
            <person name="Liu H."/>
            <person name="Dong L."/>
            <person name="Sun H."/>
            <person name="Cao Y."/>
            <person name="Gao Q."/>
            <person name="Zheng S."/>
            <person name="Li Y."/>
            <person name="Yu Y."/>
            <person name="Du H."/>
            <person name="Qi M."/>
            <person name="Li Y."/>
            <person name="Yu H."/>
            <person name="Cui Y."/>
            <person name="Wang N."/>
            <person name="Chen C."/>
            <person name="Wu H."/>
            <person name="Zhao Y."/>
            <person name="Zhang J."/>
            <person name="Li Y."/>
            <person name="Zhou W."/>
            <person name="Zhang B."/>
            <person name="Hu W."/>
            <person name="Eijk M."/>
            <person name="Tang J."/>
            <person name="Witsenboer H."/>
            <person name="Zhao S."/>
            <person name="Li Z."/>
            <person name="Zhang A."/>
            <person name="Wang D."/>
            <person name="Liang C."/>
        </authorList>
    </citation>
    <scope>NUCLEOTIDE SEQUENCE [LARGE SCALE GENOMIC DNA]</scope>
    <source>
        <strain evidence="1">cv. G1812</strain>
    </source>
</reference>
<protein>
    <submittedName>
        <fullName evidence="1">Uncharacterized protein</fullName>
    </submittedName>
</protein>
<evidence type="ECO:0000313" key="2">
    <source>
        <dbReference type="Proteomes" id="UP000015106"/>
    </source>
</evidence>
<dbReference type="Gramene" id="TuG1812G0500004357.01.T01">
    <property type="protein sequence ID" value="TuG1812G0500004357.01.T01.cds345054"/>
    <property type="gene ID" value="TuG1812G0500004357.01"/>
</dbReference>
<proteinExistence type="predicted"/>
<keyword evidence="2" id="KW-1185">Reference proteome</keyword>
<evidence type="ECO:0000313" key="1">
    <source>
        <dbReference type="EnsemblPlants" id="TuG1812G0500004357.01.T01.cds345054"/>
    </source>
</evidence>
<reference evidence="2" key="1">
    <citation type="journal article" date="2013" name="Nature">
        <title>Draft genome of the wheat A-genome progenitor Triticum urartu.</title>
        <authorList>
            <person name="Ling H.Q."/>
            <person name="Zhao S."/>
            <person name="Liu D."/>
            <person name="Wang J."/>
            <person name="Sun H."/>
            <person name="Zhang C."/>
            <person name="Fan H."/>
            <person name="Li D."/>
            <person name="Dong L."/>
            <person name="Tao Y."/>
            <person name="Gao C."/>
            <person name="Wu H."/>
            <person name="Li Y."/>
            <person name="Cui Y."/>
            <person name="Guo X."/>
            <person name="Zheng S."/>
            <person name="Wang B."/>
            <person name="Yu K."/>
            <person name="Liang Q."/>
            <person name="Yang W."/>
            <person name="Lou X."/>
            <person name="Chen J."/>
            <person name="Feng M."/>
            <person name="Jian J."/>
            <person name="Zhang X."/>
            <person name="Luo G."/>
            <person name="Jiang Y."/>
            <person name="Liu J."/>
            <person name="Wang Z."/>
            <person name="Sha Y."/>
            <person name="Zhang B."/>
            <person name="Wu H."/>
            <person name="Tang D."/>
            <person name="Shen Q."/>
            <person name="Xue P."/>
            <person name="Zou S."/>
            <person name="Wang X."/>
            <person name="Liu X."/>
            <person name="Wang F."/>
            <person name="Yang Y."/>
            <person name="An X."/>
            <person name="Dong Z."/>
            <person name="Zhang K."/>
            <person name="Zhang X."/>
            <person name="Luo M.C."/>
            <person name="Dvorak J."/>
            <person name="Tong Y."/>
            <person name="Wang J."/>
            <person name="Yang H."/>
            <person name="Li Z."/>
            <person name="Wang D."/>
            <person name="Zhang A."/>
            <person name="Wang J."/>
        </authorList>
    </citation>
    <scope>NUCLEOTIDE SEQUENCE</scope>
    <source>
        <strain evidence="2">cv. G1812</strain>
    </source>
</reference>
<dbReference type="EnsemblPlants" id="TuG1812G0500004357.01.T01">
    <property type="protein sequence ID" value="TuG1812G0500004357.01.T01.cds345054"/>
    <property type="gene ID" value="TuG1812G0500004357.01"/>
</dbReference>
<sequence>MYPCLKMEFTSINHLALYQKCQIELCTTRVRGKAFAAGKIMHPLHPSSYKPPTLPAAGLLCFILAMLRRSPKSESSGLLALFCCFREKDDVAPFIL</sequence>
<accession>A0A8R7QGI0</accession>
<name>A0A8R7QGI0_TRIUA</name>
<reference evidence="1" key="3">
    <citation type="submission" date="2022-06" db="UniProtKB">
        <authorList>
            <consortium name="EnsemblPlants"/>
        </authorList>
    </citation>
    <scope>IDENTIFICATION</scope>
</reference>
<dbReference type="AlphaFoldDB" id="A0A8R7QGI0"/>
<dbReference type="Proteomes" id="UP000015106">
    <property type="component" value="Chromosome 5"/>
</dbReference>
<organism evidence="1 2">
    <name type="scientific">Triticum urartu</name>
    <name type="common">Red wild einkorn</name>
    <name type="synonym">Crithodium urartu</name>
    <dbReference type="NCBI Taxonomy" id="4572"/>
    <lineage>
        <taxon>Eukaryota</taxon>
        <taxon>Viridiplantae</taxon>
        <taxon>Streptophyta</taxon>
        <taxon>Embryophyta</taxon>
        <taxon>Tracheophyta</taxon>
        <taxon>Spermatophyta</taxon>
        <taxon>Magnoliopsida</taxon>
        <taxon>Liliopsida</taxon>
        <taxon>Poales</taxon>
        <taxon>Poaceae</taxon>
        <taxon>BOP clade</taxon>
        <taxon>Pooideae</taxon>
        <taxon>Triticodae</taxon>
        <taxon>Triticeae</taxon>
        <taxon>Triticinae</taxon>
        <taxon>Triticum</taxon>
    </lineage>
</organism>